<dbReference type="InterPro" id="IPR011008">
    <property type="entry name" value="Dimeric_a/b-barrel"/>
</dbReference>
<dbReference type="InterPro" id="IPR050744">
    <property type="entry name" value="AI-2_Isomerase_LsrG"/>
</dbReference>
<feature type="domain" description="ABM" evidence="1">
    <location>
        <begin position="3"/>
        <end position="94"/>
    </location>
</feature>
<keyword evidence="3" id="KW-1185">Reference proteome</keyword>
<dbReference type="AlphaFoldDB" id="A0A2S1LK81"/>
<dbReference type="GO" id="GO:0003824">
    <property type="term" value="F:catalytic activity"/>
    <property type="evidence" value="ECO:0007669"/>
    <property type="project" value="TreeGrafter"/>
</dbReference>
<accession>A0A2S1LK81</accession>
<name>A0A2S1LK81_9FLAO</name>
<dbReference type="SUPFAM" id="SSF54909">
    <property type="entry name" value="Dimeric alpha+beta barrel"/>
    <property type="match status" value="1"/>
</dbReference>
<dbReference type="PROSITE" id="PS51725">
    <property type="entry name" value="ABM"/>
    <property type="match status" value="1"/>
</dbReference>
<reference evidence="2 3" key="1">
    <citation type="submission" date="2017-04" db="EMBL/GenBank/DDBJ databases">
        <title>Complete genome sequence of Flavobacterium kingsejong AJ004.</title>
        <authorList>
            <person name="Lee P.C."/>
        </authorList>
    </citation>
    <scope>NUCLEOTIDE SEQUENCE [LARGE SCALE GENOMIC DNA]</scope>
    <source>
        <strain evidence="2 3">AJ004</strain>
    </source>
</reference>
<dbReference type="OrthoDB" id="9806189at2"/>
<dbReference type="Pfam" id="PF03992">
    <property type="entry name" value="ABM"/>
    <property type="match status" value="1"/>
</dbReference>
<dbReference type="RefSeq" id="WP_108735809.1">
    <property type="nucleotide sequence ID" value="NZ_CP020919.1"/>
</dbReference>
<dbReference type="Proteomes" id="UP000244677">
    <property type="component" value="Chromosome"/>
</dbReference>
<gene>
    <name evidence="2" type="ORF">FK004_02415</name>
</gene>
<sequence>MAIHLTAIVTGTTESTAALKTLLSGMVEQSVQEAACLQYELYQSSEDPRVFIFHELWADEAGLEQHNAQPYIQDFIARSGALLAQPAQLYKTTLIA</sequence>
<organism evidence="2 3">
    <name type="scientific">Flavobacterium kingsejongi</name>
    <dbReference type="NCBI Taxonomy" id="1678728"/>
    <lineage>
        <taxon>Bacteria</taxon>
        <taxon>Pseudomonadati</taxon>
        <taxon>Bacteroidota</taxon>
        <taxon>Flavobacteriia</taxon>
        <taxon>Flavobacteriales</taxon>
        <taxon>Flavobacteriaceae</taxon>
        <taxon>Flavobacterium</taxon>
    </lineage>
</organism>
<dbReference type="EMBL" id="CP020919">
    <property type="protein sequence ID" value="AWG24155.1"/>
    <property type="molecule type" value="Genomic_DNA"/>
</dbReference>
<evidence type="ECO:0000259" key="1">
    <source>
        <dbReference type="PROSITE" id="PS51725"/>
    </source>
</evidence>
<evidence type="ECO:0000313" key="3">
    <source>
        <dbReference type="Proteomes" id="UP000244677"/>
    </source>
</evidence>
<proteinExistence type="predicted"/>
<dbReference type="PANTHER" id="PTHR33336:SF3">
    <property type="entry name" value="ABM DOMAIN-CONTAINING PROTEIN"/>
    <property type="match status" value="1"/>
</dbReference>
<dbReference type="Gene3D" id="3.30.70.100">
    <property type="match status" value="1"/>
</dbReference>
<protein>
    <recommendedName>
        <fullName evidence="1">ABM domain-containing protein</fullName>
    </recommendedName>
</protein>
<dbReference type="KEGG" id="fki:FK004_02415"/>
<evidence type="ECO:0000313" key="2">
    <source>
        <dbReference type="EMBL" id="AWG24155.1"/>
    </source>
</evidence>
<dbReference type="InterPro" id="IPR007138">
    <property type="entry name" value="ABM_dom"/>
</dbReference>
<dbReference type="PANTHER" id="PTHR33336">
    <property type="entry name" value="QUINOL MONOOXYGENASE YGIN-RELATED"/>
    <property type="match status" value="1"/>
</dbReference>